<dbReference type="Proteomes" id="UP000821845">
    <property type="component" value="Chromosome 2"/>
</dbReference>
<gene>
    <name evidence="1" type="ORF">HPB50_006734</name>
</gene>
<sequence length="209" mass="23211">MDRGAYDEKVEEAVAERALSLWGEIPVNRTCEDAGIDEQWCVCHLQEPLQTSEPKVVSMATTLVGILNKRLTRFRHLCAILSLITVLDARVLLSRAPEKVVGYRLSVLVSPSGAIFEATLRLVDGDHSVQLLGEVSRINKYKGQGKCMGSVELRKICFCTSSSIERSSPIEVATSFASVGVERNAAKHQQFPRRRRAPRLPHPKLMRSA</sequence>
<proteinExistence type="predicted"/>
<evidence type="ECO:0000313" key="2">
    <source>
        <dbReference type="Proteomes" id="UP000821845"/>
    </source>
</evidence>
<dbReference type="EMBL" id="CM023482">
    <property type="protein sequence ID" value="KAH6938097.1"/>
    <property type="molecule type" value="Genomic_DNA"/>
</dbReference>
<protein>
    <submittedName>
        <fullName evidence="1">Uncharacterized protein</fullName>
    </submittedName>
</protein>
<keyword evidence="2" id="KW-1185">Reference proteome</keyword>
<organism evidence="1 2">
    <name type="scientific">Hyalomma asiaticum</name>
    <name type="common">Tick</name>
    <dbReference type="NCBI Taxonomy" id="266040"/>
    <lineage>
        <taxon>Eukaryota</taxon>
        <taxon>Metazoa</taxon>
        <taxon>Ecdysozoa</taxon>
        <taxon>Arthropoda</taxon>
        <taxon>Chelicerata</taxon>
        <taxon>Arachnida</taxon>
        <taxon>Acari</taxon>
        <taxon>Parasitiformes</taxon>
        <taxon>Ixodida</taxon>
        <taxon>Ixodoidea</taxon>
        <taxon>Ixodidae</taxon>
        <taxon>Hyalomminae</taxon>
        <taxon>Hyalomma</taxon>
    </lineage>
</organism>
<reference evidence="1" key="1">
    <citation type="submission" date="2020-05" db="EMBL/GenBank/DDBJ databases">
        <title>Large-scale comparative analyses of tick genomes elucidate their genetic diversity and vector capacities.</title>
        <authorList>
            <person name="Jia N."/>
            <person name="Wang J."/>
            <person name="Shi W."/>
            <person name="Du L."/>
            <person name="Sun Y."/>
            <person name="Zhan W."/>
            <person name="Jiang J."/>
            <person name="Wang Q."/>
            <person name="Zhang B."/>
            <person name="Ji P."/>
            <person name="Sakyi L.B."/>
            <person name="Cui X."/>
            <person name="Yuan T."/>
            <person name="Jiang B."/>
            <person name="Yang W."/>
            <person name="Lam T.T.-Y."/>
            <person name="Chang Q."/>
            <person name="Ding S."/>
            <person name="Wang X."/>
            <person name="Zhu J."/>
            <person name="Ruan X."/>
            <person name="Zhao L."/>
            <person name="Wei J."/>
            <person name="Que T."/>
            <person name="Du C."/>
            <person name="Cheng J."/>
            <person name="Dai P."/>
            <person name="Han X."/>
            <person name="Huang E."/>
            <person name="Gao Y."/>
            <person name="Liu J."/>
            <person name="Shao H."/>
            <person name="Ye R."/>
            <person name="Li L."/>
            <person name="Wei W."/>
            <person name="Wang X."/>
            <person name="Wang C."/>
            <person name="Yang T."/>
            <person name="Huo Q."/>
            <person name="Li W."/>
            <person name="Guo W."/>
            <person name="Chen H."/>
            <person name="Zhou L."/>
            <person name="Ni X."/>
            <person name="Tian J."/>
            <person name="Zhou Y."/>
            <person name="Sheng Y."/>
            <person name="Liu T."/>
            <person name="Pan Y."/>
            <person name="Xia L."/>
            <person name="Li J."/>
            <person name="Zhao F."/>
            <person name="Cao W."/>
        </authorList>
    </citation>
    <scope>NUCLEOTIDE SEQUENCE</scope>
    <source>
        <strain evidence="1">Hyas-2018</strain>
    </source>
</reference>
<name>A0ACB7SVP1_HYAAI</name>
<accession>A0ACB7SVP1</accession>
<evidence type="ECO:0000313" key="1">
    <source>
        <dbReference type="EMBL" id="KAH6938097.1"/>
    </source>
</evidence>
<comment type="caution">
    <text evidence="1">The sequence shown here is derived from an EMBL/GenBank/DDBJ whole genome shotgun (WGS) entry which is preliminary data.</text>
</comment>